<dbReference type="RefSeq" id="WP_182296651.1">
    <property type="nucleotide sequence ID" value="NZ_CP059851.1"/>
</dbReference>
<dbReference type="EMBL" id="CP059851">
    <property type="protein sequence ID" value="QMW23116.1"/>
    <property type="molecule type" value="Genomic_DNA"/>
</dbReference>
<proteinExistence type="predicted"/>
<accession>A0A7G5IIC4</accession>
<dbReference type="Proteomes" id="UP000515292">
    <property type="component" value="Chromosome"/>
</dbReference>
<evidence type="ECO:0000313" key="1">
    <source>
        <dbReference type="EMBL" id="QMW23116.1"/>
    </source>
</evidence>
<sequence>MTKKYKVGIIRTIHRRQFLVGKIVQQLAVLEDEVEAIIRDNPTWKVERDRGAIIMDTGAPYESTLCFASSALYIINPSPMGMELLLKLAERLGGRVMGDGFESYRTPHETYIHPDDAEQANQKMFVNNRRSRFKAMPWMKPVPGQP</sequence>
<keyword evidence="2" id="KW-1185">Reference proteome</keyword>
<protein>
    <submittedName>
        <fullName evidence="1">Uncharacterized protein</fullName>
    </submittedName>
</protein>
<dbReference type="AlphaFoldDB" id="A0A7G5IIC4"/>
<dbReference type="KEGG" id="sand:H3309_00940"/>
<evidence type="ECO:0000313" key="2">
    <source>
        <dbReference type="Proteomes" id="UP000515292"/>
    </source>
</evidence>
<gene>
    <name evidence="1" type="ORF">H3309_00940</name>
</gene>
<reference evidence="1 2" key="1">
    <citation type="submission" date="2020-07" db="EMBL/GenBank/DDBJ databases">
        <title>Complete genome sequence for Sandaracinobacter sp. M6.</title>
        <authorList>
            <person name="Tang Y."/>
            <person name="Liu Q."/>
            <person name="Guo Z."/>
            <person name="Lei P."/>
            <person name="Huang B."/>
        </authorList>
    </citation>
    <scope>NUCLEOTIDE SEQUENCE [LARGE SCALE GENOMIC DNA]</scope>
    <source>
        <strain evidence="1 2">M6</strain>
    </source>
</reference>
<organism evidence="1 2">
    <name type="scientific">Sandaracinobacteroides saxicola</name>
    <dbReference type="NCBI Taxonomy" id="2759707"/>
    <lineage>
        <taxon>Bacteria</taxon>
        <taxon>Pseudomonadati</taxon>
        <taxon>Pseudomonadota</taxon>
        <taxon>Alphaproteobacteria</taxon>
        <taxon>Sphingomonadales</taxon>
        <taxon>Sphingosinicellaceae</taxon>
        <taxon>Sandaracinobacteroides</taxon>
    </lineage>
</organism>
<name>A0A7G5IIC4_9SPHN</name>